<proteinExistence type="inferred from homology"/>
<dbReference type="SUPFAM" id="SSF51735">
    <property type="entry name" value="NAD(P)-binding Rossmann-fold domains"/>
    <property type="match status" value="1"/>
</dbReference>
<comment type="subcellular location">
    <subcellularLocation>
        <location evidence="1 4">Nucleus</location>
    </subcellularLocation>
</comment>
<dbReference type="InterPro" id="IPR029753">
    <property type="entry name" value="D-isomer_DH_CS"/>
</dbReference>
<dbReference type="EMBL" id="CACVBS010000068">
    <property type="protein sequence ID" value="CAA7268429.1"/>
    <property type="molecule type" value="Genomic_DNA"/>
</dbReference>
<dbReference type="OrthoDB" id="9991913at2759"/>
<dbReference type="Gene3D" id="1.20.1160.11">
    <property type="entry name" value="Paired amphipathic helix"/>
    <property type="match status" value="1"/>
</dbReference>
<evidence type="ECO:0008006" key="10">
    <source>
        <dbReference type="Google" id="ProtNLM"/>
    </source>
</evidence>
<dbReference type="InterPro" id="IPR050223">
    <property type="entry name" value="D-isomer_2-hydroxyacid_DH"/>
</dbReference>
<dbReference type="PROSITE" id="PS51477">
    <property type="entry name" value="PAH"/>
    <property type="match status" value="1"/>
</dbReference>
<comment type="similarity">
    <text evidence="5">Belongs to the D-isomer specific 2-hydroxyacid dehydrogenase family.</text>
</comment>
<evidence type="ECO:0000256" key="2">
    <source>
        <dbReference type="ARBA" id="ARBA00023002"/>
    </source>
</evidence>
<dbReference type="Proteomes" id="UP000467700">
    <property type="component" value="Unassembled WGS sequence"/>
</dbReference>
<evidence type="ECO:0000256" key="1">
    <source>
        <dbReference type="ARBA" id="ARBA00004123"/>
    </source>
</evidence>
<evidence type="ECO:0000313" key="8">
    <source>
        <dbReference type="EMBL" id="CAA7268429.1"/>
    </source>
</evidence>
<gene>
    <name evidence="8" type="ORF">AAE3_LOCUS10704</name>
</gene>
<keyword evidence="9" id="KW-1185">Reference proteome</keyword>
<comment type="caution">
    <text evidence="8">The sequence shown here is derived from an EMBL/GenBank/DDBJ whole genome shotgun (WGS) entry which is preliminary data.</text>
</comment>
<evidence type="ECO:0000256" key="5">
    <source>
        <dbReference type="RuleBase" id="RU003719"/>
    </source>
</evidence>
<dbReference type="CDD" id="cd05301">
    <property type="entry name" value="GDH"/>
    <property type="match status" value="1"/>
</dbReference>
<reference evidence="8 9" key="1">
    <citation type="submission" date="2020-01" db="EMBL/GenBank/DDBJ databases">
        <authorList>
            <person name="Gupta K D."/>
        </authorList>
    </citation>
    <scope>NUCLEOTIDE SEQUENCE [LARGE SCALE GENOMIC DNA]</scope>
</reference>
<dbReference type="Pfam" id="PF00389">
    <property type="entry name" value="2-Hacid_dh"/>
    <property type="match status" value="1"/>
</dbReference>
<keyword evidence="3 4" id="KW-0539">Nucleus</keyword>
<dbReference type="InterPro" id="IPR036600">
    <property type="entry name" value="PAH_sf"/>
</dbReference>
<dbReference type="GO" id="GO:0005829">
    <property type="term" value="C:cytosol"/>
    <property type="evidence" value="ECO:0007669"/>
    <property type="project" value="TreeGrafter"/>
</dbReference>
<evidence type="ECO:0000313" key="9">
    <source>
        <dbReference type="Proteomes" id="UP000467700"/>
    </source>
</evidence>
<dbReference type="Gene3D" id="3.40.50.720">
    <property type="entry name" value="NAD(P)-binding Rossmann-like Domain"/>
    <property type="match status" value="2"/>
</dbReference>
<dbReference type="PANTHER" id="PTHR10996">
    <property type="entry name" value="2-HYDROXYACID DEHYDROGENASE-RELATED"/>
    <property type="match status" value="1"/>
</dbReference>
<evidence type="ECO:0000259" key="7">
    <source>
        <dbReference type="Pfam" id="PF02826"/>
    </source>
</evidence>
<dbReference type="PANTHER" id="PTHR10996:SF277">
    <property type="entry name" value="GLYOXYLATE REDUCTASE_HYDROXYPYRUVATE REDUCTASE"/>
    <property type="match status" value="1"/>
</dbReference>
<evidence type="ECO:0000259" key="6">
    <source>
        <dbReference type="Pfam" id="PF00389"/>
    </source>
</evidence>
<dbReference type="Pfam" id="PF02826">
    <property type="entry name" value="2-Hacid_dh_C"/>
    <property type="match status" value="1"/>
</dbReference>
<dbReference type="InterPro" id="IPR036291">
    <property type="entry name" value="NAD(P)-bd_dom_sf"/>
</dbReference>
<dbReference type="GO" id="GO:0051287">
    <property type="term" value="F:NAD binding"/>
    <property type="evidence" value="ECO:0007669"/>
    <property type="project" value="InterPro"/>
</dbReference>
<keyword evidence="2 5" id="KW-0560">Oxidoreductase</keyword>
<dbReference type="GO" id="GO:0016618">
    <property type="term" value="F:hydroxypyruvate reductase [NAD(P)H] activity"/>
    <property type="evidence" value="ECO:0007669"/>
    <property type="project" value="TreeGrafter"/>
</dbReference>
<dbReference type="SUPFAM" id="SSF52283">
    <property type="entry name" value="Formate/glycerate dehydrogenase catalytic domain-like"/>
    <property type="match status" value="1"/>
</dbReference>
<dbReference type="Pfam" id="PF02671">
    <property type="entry name" value="PAH"/>
    <property type="match status" value="1"/>
</dbReference>
<dbReference type="InterPro" id="IPR006139">
    <property type="entry name" value="D-isomer_2_OHA_DH_cat_dom"/>
</dbReference>
<name>A0A8S0VTA8_CYCAE</name>
<dbReference type="PROSITE" id="PS00671">
    <property type="entry name" value="D_2_HYDROXYACID_DH_3"/>
    <property type="match status" value="1"/>
</dbReference>
<dbReference type="GO" id="GO:0005634">
    <property type="term" value="C:nucleus"/>
    <property type="evidence" value="ECO:0007669"/>
    <property type="project" value="UniProtKB-SubCell"/>
</dbReference>
<organism evidence="8 9">
    <name type="scientific">Cyclocybe aegerita</name>
    <name type="common">Black poplar mushroom</name>
    <name type="synonym">Agrocybe aegerita</name>
    <dbReference type="NCBI Taxonomy" id="1973307"/>
    <lineage>
        <taxon>Eukaryota</taxon>
        <taxon>Fungi</taxon>
        <taxon>Dikarya</taxon>
        <taxon>Basidiomycota</taxon>
        <taxon>Agaricomycotina</taxon>
        <taxon>Agaricomycetes</taxon>
        <taxon>Agaricomycetidae</taxon>
        <taxon>Agaricales</taxon>
        <taxon>Agaricineae</taxon>
        <taxon>Bolbitiaceae</taxon>
        <taxon>Cyclocybe</taxon>
    </lineage>
</organism>
<evidence type="ECO:0000256" key="4">
    <source>
        <dbReference type="PROSITE-ProRule" id="PRU00810"/>
    </source>
</evidence>
<feature type="domain" description="D-isomer specific 2-hydroxyacid dehydrogenase NAD-binding" evidence="7">
    <location>
        <begin position="118"/>
        <end position="316"/>
    </location>
</feature>
<dbReference type="AlphaFoldDB" id="A0A8S0VTA8"/>
<feature type="domain" description="D-isomer specific 2-hydroxyacid dehydrogenase catalytic" evidence="6">
    <location>
        <begin position="10"/>
        <end position="344"/>
    </location>
</feature>
<sequence length="500" mass="54885">MQTSNPRPKIVVTRDIGPATMPLLFEKQSSYEIVLWPEDRPCGREWLLENAKGAAALIILVTDKIDAKLLDIAGPQLVVVSTVSVGYEHVDVKELAKRNIKLGYTPDVLTDAVADVSIMLALMAGRLAREAMAVVNEGRWPNFNWAPFLFCGPQLSATKSSPKRTAGFIGFGRIAHATLARLIPFGFTHCVYASSPSSKPTPERDDILAKDLRLQSIQRVDLDTVASESDVVFVLTPGGAQTKDLINETFLRKMKKTSVLVNAGRGPVVDSDALAKALKEGWIWGAGLDVVAGEPKIYADHPLVKEPRCVILPHIGSATLETRVDMANLGVNNALAALAGTEMPAERRMATRSQHASNTSDAWNYLSAVRSQFHDRPEVYQCFLYVFRDLQEGRISMRTTVDVVTVLFHRLPNLLAGFNRFLPAEYRIPVPDMVSSADPTAVAANGEETNLDPLCYILAVKAEFKDQPEVYGHFIDIMMQIYALVLYWLTARTPGAAAGI</sequence>
<accession>A0A8S0VTA8</accession>
<dbReference type="InterPro" id="IPR006140">
    <property type="entry name" value="D-isomer_DH_NAD-bd"/>
</dbReference>
<dbReference type="GO" id="GO:0006355">
    <property type="term" value="P:regulation of DNA-templated transcription"/>
    <property type="evidence" value="ECO:0007669"/>
    <property type="project" value="InterPro"/>
</dbReference>
<protein>
    <recommendedName>
        <fullName evidence="10">Glyoxylate reductase</fullName>
    </recommendedName>
</protein>
<dbReference type="InterPro" id="IPR003822">
    <property type="entry name" value="PAH"/>
</dbReference>
<dbReference type="GO" id="GO:0030267">
    <property type="term" value="F:glyoxylate reductase (NADPH) activity"/>
    <property type="evidence" value="ECO:0007669"/>
    <property type="project" value="TreeGrafter"/>
</dbReference>
<evidence type="ECO:0000256" key="3">
    <source>
        <dbReference type="ARBA" id="ARBA00023242"/>
    </source>
</evidence>
<dbReference type="SUPFAM" id="SSF47762">
    <property type="entry name" value="PAH2 domain"/>
    <property type="match status" value="1"/>
</dbReference>